<protein>
    <submittedName>
        <fullName evidence="1">Uncharacterized protein</fullName>
    </submittedName>
</protein>
<dbReference type="Proteomes" id="UP000790709">
    <property type="component" value="Unassembled WGS sequence"/>
</dbReference>
<gene>
    <name evidence="1" type="ORF">BV22DRAFT_878583</name>
</gene>
<proteinExistence type="predicted"/>
<accession>A0ACB8B113</accession>
<dbReference type="EMBL" id="MU266694">
    <property type="protein sequence ID" value="KAH7919104.1"/>
    <property type="molecule type" value="Genomic_DNA"/>
</dbReference>
<name>A0ACB8B113_9AGAM</name>
<reference evidence="1" key="1">
    <citation type="journal article" date="2021" name="New Phytol.">
        <title>Evolutionary innovations through gain and loss of genes in the ectomycorrhizal Boletales.</title>
        <authorList>
            <person name="Wu G."/>
            <person name="Miyauchi S."/>
            <person name="Morin E."/>
            <person name="Kuo A."/>
            <person name="Drula E."/>
            <person name="Varga T."/>
            <person name="Kohler A."/>
            <person name="Feng B."/>
            <person name="Cao Y."/>
            <person name="Lipzen A."/>
            <person name="Daum C."/>
            <person name="Hundley H."/>
            <person name="Pangilinan J."/>
            <person name="Johnson J."/>
            <person name="Barry K."/>
            <person name="LaButti K."/>
            <person name="Ng V."/>
            <person name="Ahrendt S."/>
            <person name="Min B."/>
            <person name="Choi I.G."/>
            <person name="Park H."/>
            <person name="Plett J.M."/>
            <person name="Magnuson J."/>
            <person name="Spatafora J.W."/>
            <person name="Nagy L.G."/>
            <person name="Henrissat B."/>
            <person name="Grigoriev I.V."/>
            <person name="Yang Z.L."/>
            <person name="Xu J."/>
            <person name="Martin F.M."/>
        </authorList>
    </citation>
    <scope>NUCLEOTIDE SEQUENCE</scope>
    <source>
        <strain evidence="1">KUC20120723A-06</strain>
    </source>
</reference>
<sequence>MFIPTAAAVALLVASVASAVPTDSSVTLDSAASGSFHLKLCSKPGLGGTCVAPHSQLAPHNVLGKGHCTECMPIKSRGRANNNQLGSGDGLYSFDFGGSPRTEFRLFPDSACTEGMLRECFSLWHLRQSDKNFLPNFLRGHYDAEQSWEDQCPFKHGQESAGRPVLLRALILQRENVASAFHSRQISIQIPKSVSSMIVVNPYESRM</sequence>
<keyword evidence="2" id="KW-1185">Reference proteome</keyword>
<evidence type="ECO:0000313" key="1">
    <source>
        <dbReference type="EMBL" id="KAH7919104.1"/>
    </source>
</evidence>
<organism evidence="1 2">
    <name type="scientific">Leucogyrophana mollusca</name>
    <dbReference type="NCBI Taxonomy" id="85980"/>
    <lineage>
        <taxon>Eukaryota</taxon>
        <taxon>Fungi</taxon>
        <taxon>Dikarya</taxon>
        <taxon>Basidiomycota</taxon>
        <taxon>Agaricomycotina</taxon>
        <taxon>Agaricomycetes</taxon>
        <taxon>Agaricomycetidae</taxon>
        <taxon>Boletales</taxon>
        <taxon>Boletales incertae sedis</taxon>
        <taxon>Leucogyrophana</taxon>
    </lineage>
</organism>
<evidence type="ECO:0000313" key="2">
    <source>
        <dbReference type="Proteomes" id="UP000790709"/>
    </source>
</evidence>
<comment type="caution">
    <text evidence="1">The sequence shown here is derived from an EMBL/GenBank/DDBJ whole genome shotgun (WGS) entry which is preliminary data.</text>
</comment>